<dbReference type="GO" id="GO:0032993">
    <property type="term" value="C:protein-DNA complex"/>
    <property type="evidence" value="ECO:0007669"/>
    <property type="project" value="TreeGrafter"/>
</dbReference>
<evidence type="ECO:0000313" key="6">
    <source>
        <dbReference type="Proteomes" id="UP000251351"/>
    </source>
</evidence>
<dbReference type="SUPFAM" id="SSF48150">
    <property type="entry name" value="DNA-glycosylase"/>
    <property type="match status" value="1"/>
</dbReference>
<dbReference type="EMBL" id="QARP01000054">
    <property type="protein sequence ID" value="PUF26182.1"/>
    <property type="molecule type" value="Genomic_DNA"/>
</dbReference>
<sequence>MDNLIFYIRPMSRFNMLFWQSFQKRRLIKGCEFFTDQSFTKHVMLDGELYTLMIRIKEQNIIEVNFTGHFNDDIVLTLKERIYKMLDIVTDTHTIDNILNNESQALFPPACIKIPGCFSVYESAVRAVLGQQVSIKRATDLISLFTENISVGSGCSVFPEKEVAFPVIKKVAARLPVTHNKRNALIEITEFLMENSQNHYVDINDALNIKGIGSWTIDNIRLRGFLDPDIWMGKDLIIRKVCAQLGLPDVKDTFYYKFSPYRSYLTLNLWHIYNLQNHIYDDMFFLPESIPVTAFSG</sequence>
<dbReference type="GO" id="GO:0043916">
    <property type="term" value="F:DNA-7-methylguanine glycosylase activity"/>
    <property type="evidence" value="ECO:0007669"/>
    <property type="project" value="TreeGrafter"/>
</dbReference>
<dbReference type="Pfam" id="PF06029">
    <property type="entry name" value="AlkA_N"/>
    <property type="match status" value="1"/>
</dbReference>
<keyword evidence="2" id="KW-0234">DNA repair</keyword>
<dbReference type="RefSeq" id="WP_154708176.1">
    <property type="nucleotide sequence ID" value="NZ_QARO01000055.1"/>
</dbReference>
<comment type="caution">
    <text evidence="4">The sequence shown here is derived from an EMBL/GenBank/DDBJ whole genome shotgun (WGS) entry which is preliminary data.</text>
</comment>
<accession>A0A7Z1T5A0</accession>
<dbReference type="GO" id="GO:0005737">
    <property type="term" value="C:cytoplasm"/>
    <property type="evidence" value="ECO:0007669"/>
    <property type="project" value="TreeGrafter"/>
</dbReference>
<evidence type="ECO:0000313" key="4">
    <source>
        <dbReference type="EMBL" id="PUF26182.1"/>
    </source>
</evidence>
<evidence type="ECO:0000256" key="1">
    <source>
        <dbReference type="ARBA" id="ARBA00022763"/>
    </source>
</evidence>
<evidence type="ECO:0000313" key="5">
    <source>
        <dbReference type="EMBL" id="PUF51081.1"/>
    </source>
</evidence>
<dbReference type="Proteomes" id="UP000251351">
    <property type="component" value="Unassembled WGS sequence"/>
</dbReference>
<keyword evidence="1" id="KW-0227">DNA damage</keyword>
<evidence type="ECO:0000313" key="7">
    <source>
        <dbReference type="Proteomes" id="UP000251540"/>
    </source>
</evidence>
<dbReference type="GO" id="GO:0032131">
    <property type="term" value="F:alkylated DNA binding"/>
    <property type="evidence" value="ECO:0007669"/>
    <property type="project" value="TreeGrafter"/>
</dbReference>
<dbReference type="Proteomes" id="UP000251540">
    <property type="component" value="Unassembled WGS sequence"/>
</dbReference>
<proteinExistence type="predicted"/>
<dbReference type="GO" id="GO:0008725">
    <property type="term" value="F:DNA-3-methyladenine glycosylase activity"/>
    <property type="evidence" value="ECO:0007669"/>
    <property type="project" value="TreeGrafter"/>
</dbReference>
<dbReference type="AlphaFoldDB" id="A0A7Z1T5A0"/>
<dbReference type="EMBL" id="QARO01000055">
    <property type="protein sequence ID" value="PUF51081.1"/>
    <property type="molecule type" value="Genomic_DNA"/>
</dbReference>
<feature type="domain" description="DNA-3-methyladenine glycosylase AlkA N-terminal" evidence="3">
    <location>
        <begin position="20"/>
        <end position="118"/>
    </location>
</feature>
<dbReference type="InterPro" id="IPR010316">
    <property type="entry name" value="AlkA_N"/>
</dbReference>
<dbReference type="GO" id="GO:0006285">
    <property type="term" value="P:base-excision repair, AP site formation"/>
    <property type="evidence" value="ECO:0007669"/>
    <property type="project" value="TreeGrafter"/>
</dbReference>
<dbReference type="Gene3D" id="1.10.340.30">
    <property type="entry name" value="Hypothetical protein, domain 2"/>
    <property type="match status" value="1"/>
</dbReference>
<name>A0A7Z1T5A0_SALET</name>
<dbReference type="InterPro" id="IPR037046">
    <property type="entry name" value="AlkA_N_sf"/>
</dbReference>
<dbReference type="GO" id="GO:0006307">
    <property type="term" value="P:DNA alkylation repair"/>
    <property type="evidence" value="ECO:0007669"/>
    <property type="project" value="TreeGrafter"/>
</dbReference>
<evidence type="ECO:0000259" key="3">
    <source>
        <dbReference type="Pfam" id="PF06029"/>
    </source>
</evidence>
<organism evidence="4 7">
    <name type="scientific">Salmonella enterica I</name>
    <dbReference type="NCBI Taxonomy" id="59201"/>
    <lineage>
        <taxon>Bacteria</taxon>
        <taxon>Pseudomonadati</taxon>
        <taxon>Pseudomonadota</taxon>
        <taxon>Gammaproteobacteria</taxon>
        <taxon>Enterobacterales</taxon>
        <taxon>Enterobacteriaceae</taxon>
        <taxon>Salmonella</taxon>
    </lineage>
</organism>
<dbReference type="Gene3D" id="3.30.310.20">
    <property type="entry name" value="DNA-3-methyladenine glycosylase AlkA, N-terminal domain"/>
    <property type="match status" value="1"/>
</dbReference>
<dbReference type="InterPro" id="IPR011257">
    <property type="entry name" value="DNA_glycosylase"/>
</dbReference>
<dbReference type="PANTHER" id="PTHR43003">
    <property type="entry name" value="DNA-3-METHYLADENINE GLYCOSYLASE"/>
    <property type="match status" value="1"/>
</dbReference>
<dbReference type="SUPFAM" id="SSF55945">
    <property type="entry name" value="TATA-box binding protein-like"/>
    <property type="match status" value="1"/>
</dbReference>
<reference evidence="6 7" key="1">
    <citation type="submission" date="2018-04" db="EMBL/GenBank/DDBJ databases">
        <title>Whole genome sequencing of Salmonella enterica.</title>
        <authorList>
            <person name="Bell R."/>
        </authorList>
    </citation>
    <scope>NUCLEOTIDE SEQUENCE [LARGE SCALE GENOMIC DNA]</scope>
    <source>
        <strain evidence="4 7">CFSAN058609</strain>
        <strain evidence="5 6">CFSAN058610</strain>
    </source>
</reference>
<gene>
    <name evidence="5" type="ORF">DAX73_27230</name>
    <name evidence="4" type="ORF">DAX92_27005</name>
</gene>
<dbReference type="InterPro" id="IPR051912">
    <property type="entry name" value="Alkylbase_DNA_Glycosylase/TA"/>
</dbReference>
<evidence type="ECO:0000256" key="2">
    <source>
        <dbReference type="ARBA" id="ARBA00023204"/>
    </source>
</evidence>
<protein>
    <recommendedName>
        <fullName evidence="3">DNA-3-methyladenine glycosylase AlkA N-terminal domain-containing protein</fullName>
    </recommendedName>
</protein>
<dbReference type="PANTHER" id="PTHR43003:SF13">
    <property type="entry name" value="DNA-3-METHYLADENINE GLYCOSYLASE 2"/>
    <property type="match status" value="1"/>
</dbReference>